<feature type="signal peptide" evidence="1">
    <location>
        <begin position="1"/>
        <end position="19"/>
    </location>
</feature>
<gene>
    <name evidence="2" type="ORF">GXP67_04890</name>
</gene>
<evidence type="ECO:0000313" key="3">
    <source>
        <dbReference type="Proteomes" id="UP000480178"/>
    </source>
</evidence>
<feature type="chain" id="PRO_5025463527" evidence="1">
    <location>
        <begin position="20"/>
        <end position="288"/>
    </location>
</feature>
<evidence type="ECO:0000313" key="2">
    <source>
        <dbReference type="EMBL" id="QHT66051.1"/>
    </source>
</evidence>
<sequence>MKVALIISSVHLLATFSIAQNNSNDAQTLVQAERDFCNISKSKTTKQAFMAVLAEDAILFRPQPVNGKNWMNENPESPGLLIWEPAWAETSQAGDIGYTTGPYEFRANRTDTVAANFGHYVSIWKKQPDQPWQLVMDVGIGHTKLEKVSTLTFPPKENIKPQQVSQAQKELLKADQKFAQILKENGIAKAYAANMAMQARLYRNGHFPFIGNSSVEKYLITLKGTLVSETVEGFVAREGDMGYTYGITTYQEEKAEKQYSNYIRIWKRQADNTWKIVLDIQTPRPAPK</sequence>
<protein>
    <submittedName>
        <fullName evidence="2">Nuclear transport factor 2 family protein</fullName>
    </submittedName>
</protein>
<reference evidence="2 3" key="1">
    <citation type="submission" date="2020-01" db="EMBL/GenBank/DDBJ databases">
        <authorList>
            <person name="Kim M.K."/>
        </authorList>
    </citation>
    <scope>NUCLEOTIDE SEQUENCE [LARGE SCALE GENOMIC DNA]</scope>
    <source>
        <strain evidence="2 3">172606-1</strain>
    </source>
</reference>
<dbReference type="Proteomes" id="UP000480178">
    <property type="component" value="Chromosome"/>
</dbReference>
<evidence type="ECO:0000256" key="1">
    <source>
        <dbReference type="SAM" id="SignalP"/>
    </source>
</evidence>
<dbReference type="InterPro" id="IPR032710">
    <property type="entry name" value="NTF2-like_dom_sf"/>
</dbReference>
<accession>A0A6C0GDL4</accession>
<dbReference type="Gene3D" id="3.10.450.50">
    <property type="match status" value="2"/>
</dbReference>
<keyword evidence="3" id="KW-1185">Reference proteome</keyword>
<dbReference type="KEGG" id="rhoz:GXP67_04890"/>
<name>A0A6C0GDL4_9BACT</name>
<organism evidence="2 3">
    <name type="scientific">Rhodocytophaga rosea</name>
    <dbReference type="NCBI Taxonomy" id="2704465"/>
    <lineage>
        <taxon>Bacteria</taxon>
        <taxon>Pseudomonadati</taxon>
        <taxon>Bacteroidota</taxon>
        <taxon>Cytophagia</taxon>
        <taxon>Cytophagales</taxon>
        <taxon>Rhodocytophagaceae</taxon>
        <taxon>Rhodocytophaga</taxon>
    </lineage>
</organism>
<dbReference type="EMBL" id="CP048222">
    <property type="protein sequence ID" value="QHT66051.1"/>
    <property type="molecule type" value="Genomic_DNA"/>
</dbReference>
<dbReference type="RefSeq" id="WP_162442124.1">
    <property type="nucleotide sequence ID" value="NZ_CP048222.1"/>
</dbReference>
<proteinExistence type="predicted"/>
<dbReference type="SUPFAM" id="SSF54427">
    <property type="entry name" value="NTF2-like"/>
    <property type="match status" value="2"/>
</dbReference>
<keyword evidence="1" id="KW-0732">Signal</keyword>
<dbReference type="AlphaFoldDB" id="A0A6C0GDL4"/>